<evidence type="ECO:0000313" key="1">
    <source>
        <dbReference type="EMBL" id="KRX25994.1"/>
    </source>
</evidence>
<name>A0A0V0SHG3_9BILA</name>
<proteinExistence type="predicted"/>
<dbReference type="AlphaFoldDB" id="A0A0V0SHG3"/>
<keyword evidence="2" id="KW-1185">Reference proteome</keyword>
<reference evidence="1 2" key="1">
    <citation type="submission" date="2015-01" db="EMBL/GenBank/DDBJ databases">
        <title>Evolution of Trichinella species and genotypes.</title>
        <authorList>
            <person name="Korhonen P.K."/>
            <person name="Edoardo P."/>
            <person name="Giuseppe L.R."/>
            <person name="Gasser R.B."/>
        </authorList>
    </citation>
    <scope>NUCLEOTIDE SEQUENCE [LARGE SCALE GENOMIC DNA]</scope>
    <source>
        <strain evidence="1">ISS37</strain>
    </source>
</reference>
<dbReference type="Proteomes" id="UP000054630">
    <property type="component" value="Unassembled WGS sequence"/>
</dbReference>
<gene>
    <name evidence="1" type="ORF">T07_8444</name>
</gene>
<evidence type="ECO:0000313" key="2">
    <source>
        <dbReference type="Proteomes" id="UP000054630"/>
    </source>
</evidence>
<comment type="caution">
    <text evidence="1">The sequence shown here is derived from an EMBL/GenBank/DDBJ whole genome shotgun (WGS) entry which is preliminary data.</text>
</comment>
<protein>
    <submittedName>
        <fullName evidence="1">Uncharacterized protein</fullName>
    </submittedName>
</protein>
<organism evidence="1 2">
    <name type="scientific">Trichinella nelsoni</name>
    <dbReference type="NCBI Taxonomy" id="6336"/>
    <lineage>
        <taxon>Eukaryota</taxon>
        <taxon>Metazoa</taxon>
        <taxon>Ecdysozoa</taxon>
        <taxon>Nematoda</taxon>
        <taxon>Enoplea</taxon>
        <taxon>Dorylaimia</taxon>
        <taxon>Trichinellida</taxon>
        <taxon>Trichinellidae</taxon>
        <taxon>Trichinella</taxon>
    </lineage>
</organism>
<accession>A0A0V0SHG3</accession>
<sequence>MTRRRGCGWDAGSVGPASLGAIAMERLAHFISIEYLYCRCNVSQHLALRISFSFNCTYASFSSSR</sequence>
<dbReference type="EMBL" id="JYDL01000009">
    <property type="protein sequence ID" value="KRX25994.1"/>
    <property type="molecule type" value="Genomic_DNA"/>
</dbReference>